<dbReference type="EMBL" id="DAAMGA010000016">
    <property type="protein sequence ID" value="HAC6516668.1"/>
    <property type="molecule type" value="Genomic_DNA"/>
</dbReference>
<dbReference type="SUPFAM" id="SSF53448">
    <property type="entry name" value="Nucleotide-diphospho-sugar transferases"/>
    <property type="match status" value="1"/>
</dbReference>
<reference evidence="1" key="1">
    <citation type="journal article" date="2018" name="Genome Biol.">
        <title>SKESA: strategic k-mer extension for scrupulous assemblies.</title>
        <authorList>
            <person name="Souvorov A."/>
            <person name="Agarwala R."/>
            <person name="Lipman D.J."/>
        </authorList>
    </citation>
    <scope>NUCLEOTIDE SEQUENCE</scope>
    <source>
        <strain evidence="1">3940-62</strain>
    </source>
</reference>
<protein>
    <submittedName>
        <fullName evidence="1">Capsular biosynthesis protein</fullName>
    </submittedName>
</protein>
<accession>A0A701UF92</accession>
<gene>
    <name evidence="1" type="ORF">G0C45_20170</name>
</gene>
<dbReference type="Gene3D" id="3.90.550.10">
    <property type="entry name" value="Spore Coat Polysaccharide Biosynthesis Protein SpsA, Chain A"/>
    <property type="match status" value="1"/>
</dbReference>
<proteinExistence type="predicted"/>
<organism evidence="1">
    <name type="scientific">Salmonella enterica subsp. salamae serovar 47:b:1,5</name>
    <dbReference type="NCBI Taxonomy" id="1967619"/>
    <lineage>
        <taxon>Bacteria</taxon>
        <taxon>Pseudomonadati</taxon>
        <taxon>Pseudomonadota</taxon>
        <taxon>Gammaproteobacteria</taxon>
        <taxon>Enterobacterales</taxon>
        <taxon>Enterobacteriaceae</taxon>
        <taxon>Salmonella</taxon>
    </lineage>
</organism>
<dbReference type="InterPro" id="IPR029044">
    <property type="entry name" value="Nucleotide-diphossugar_trans"/>
</dbReference>
<comment type="caution">
    <text evidence="1">The sequence shown here is derived from an EMBL/GenBank/DDBJ whole genome shotgun (WGS) entry which is preliminary data.</text>
</comment>
<dbReference type="InterPro" id="IPR016873">
    <property type="entry name" value="Caps_polysacc_synth_BcbE_prd"/>
</dbReference>
<name>A0A701UF92_SALER</name>
<dbReference type="AlphaFoldDB" id="A0A701UF92"/>
<dbReference type="PIRSF" id="PIRSF028162">
    <property type="entry name" value="BcbE_prd"/>
    <property type="match status" value="1"/>
</dbReference>
<reference evidence="1" key="2">
    <citation type="submission" date="2018-07" db="EMBL/GenBank/DDBJ databases">
        <authorList>
            <consortium name="NCBI Pathogen Detection Project"/>
        </authorList>
    </citation>
    <scope>NUCLEOTIDE SEQUENCE</scope>
    <source>
        <strain evidence="1">3940-62</strain>
    </source>
</reference>
<evidence type="ECO:0000313" key="1">
    <source>
        <dbReference type="EMBL" id="HAC6516668.1"/>
    </source>
</evidence>
<sequence length="243" mass="28317">MTTIVIPMAGQSSRFYNAGYTVPKYKLRIDNKSVFYYALKGFNSFKEHFFLIIGIKNILDENFVIKEMLKLGFDNYEIVLLDHPTNGQAETVVKGIEACGNKINDIMIFNIDTFRKDINFPVEFDIGECYGYLETFIGTGMNWSNILPKDHGSHEVRMTAEKQGISEYCCTGLYYFKDFSLLSESYYSWLKNNCENNEIYIAPLYNYLIKRGYRICYSVINKNDVIFCGVPDEYKLIKDGFYW</sequence>